<accession>A0AAW0V4G3</accession>
<reference evidence="1 2" key="1">
    <citation type="submission" date="2023-03" db="EMBL/GenBank/DDBJ databases">
        <title>High-quality genome of Scylla paramamosain provides insights in environmental adaptation.</title>
        <authorList>
            <person name="Zhang L."/>
        </authorList>
    </citation>
    <scope>NUCLEOTIDE SEQUENCE [LARGE SCALE GENOMIC DNA]</scope>
    <source>
        <strain evidence="1">LZ_2023a</strain>
        <tissue evidence="1">Muscle</tissue>
    </source>
</reference>
<evidence type="ECO:0000313" key="2">
    <source>
        <dbReference type="Proteomes" id="UP001487740"/>
    </source>
</evidence>
<name>A0AAW0V4G3_SCYPA</name>
<sequence length="220" mass="24368">MGFTIFTLHHPSFSRNFSTTFTVLSPRTKMSLTIFTHHPSFSSNFSLTFSTACPLTTPHRTVQHTFQCTILSTPRSPALLFLPHGSASYPAHPTVADPSLNRLLMREVTGATFLADQSLPRHPQTLLRGSDARIAWWRETSGFSLRDYDVTGLNPSHNHPSRAAALCVPRHRRLRGDVANSLDLCKPATSRPPTTTITTTITLQAAFVSVNDEDYKPILA</sequence>
<evidence type="ECO:0000313" key="1">
    <source>
        <dbReference type="EMBL" id="KAK8406221.1"/>
    </source>
</evidence>
<dbReference type="EMBL" id="JARAKH010000002">
    <property type="protein sequence ID" value="KAK8406221.1"/>
    <property type="molecule type" value="Genomic_DNA"/>
</dbReference>
<protein>
    <submittedName>
        <fullName evidence="1">Uncharacterized protein</fullName>
    </submittedName>
</protein>
<proteinExistence type="predicted"/>
<dbReference type="AlphaFoldDB" id="A0AAW0V4G3"/>
<gene>
    <name evidence="1" type="ORF">O3P69_007142</name>
</gene>
<organism evidence="1 2">
    <name type="scientific">Scylla paramamosain</name>
    <name type="common">Mud crab</name>
    <dbReference type="NCBI Taxonomy" id="85552"/>
    <lineage>
        <taxon>Eukaryota</taxon>
        <taxon>Metazoa</taxon>
        <taxon>Ecdysozoa</taxon>
        <taxon>Arthropoda</taxon>
        <taxon>Crustacea</taxon>
        <taxon>Multicrustacea</taxon>
        <taxon>Malacostraca</taxon>
        <taxon>Eumalacostraca</taxon>
        <taxon>Eucarida</taxon>
        <taxon>Decapoda</taxon>
        <taxon>Pleocyemata</taxon>
        <taxon>Brachyura</taxon>
        <taxon>Eubrachyura</taxon>
        <taxon>Portunoidea</taxon>
        <taxon>Portunidae</taxon>
        <taxon>Portuninae</taxon>
        <taxon>Scylla</taxon>
    </lineage>
</organism>
<dbReference type="Proteomes" id="UP001487740">
    <property type="component" value="Unassembled WGS sequence"/>
</dbReference>
<keyword evidence="2" id="KW-1185">Reference proteome</keyword>
<comment type="caution">
    <text evidence="1">The sequence shown here is derived from an EMBL/GenBank/DDBJ whole genome shotgun (WGS) entry which is preliminary data.</text>
</comment>